<dbReference type="EMBL" id="JACJVR010000128">
    <property type="protein sequence ID" value="MBB6695488.1"/>
    <property type="molecule type" value="Genomic_DNA"/>
</dbReference>
<sequence>MSGKRSYTIPILLIVITAMAIGLVALYSKVLLDGQSLKTDRGERLASSYNYCLALANTLNNGASELAPTQTAAERLPVKIKIGQVQLMSGECSAALIESGRLSGQSKEQATEAVATALQAVWAKLEPIGDHDGPLTDEEQTAIQHIQAAGSELEETLQAYAVPTGGDRYRQMAAGVDWTAPAQKAVKQLQELAAALK</sequence>
<protein>
    <submittedName>
        <fullName evidence="2">Uncharacterized protein</fullName>
    </submittedName>
</protein>
<gene>
    <name evidence="2" type="ORF">H7B90_29250</name>
</gene>
<name>A0A841U911_9BACL</name>
<dbReference type="AlphaFoldDB" id="A0A841U911"/>
<keyword evidence="1" id="KW-0472">Membrane</keyword>
<evidence type="ECO:0000313" key="2">
    <source>
        <dbReference type="EMBL" id="MBB6695488.1"/>
    </source>
</evidence>
<keyword evidence="1" id="KW-1133">Transmembrane helix</keyword>
<dbReference type="RefSeq" id="WP_185139435.1">
    <property type="nucleotide sequence ID" value="NZ_BORM01000030.1"/>
</dbReference>
<feature type="transmembrane region" description="Helical" evidence="1">
    <location>
        <begin position="7"/>
        <end position="27"/>
    </location>
</feature>
<reference evidence="2 3" key="1">
    <citation type="submission" date="2020-08" db="EMBL/GenBank/DDBJ databases">
        <title>Cohnella phylogeny.</title>
        <authorList>
            <person name="Dunlap C."/>
        </authorList>
    </citation>
    <scope>NUCLEOTIDE SEQUENCE [LARGE SCALE GENOMIC DNA]</scope>
    <source>
        <strain evidence="2 3">DSM 25239</strain>
    </source>
</reference>
<comment type="caution">
    <text evidence="2">The sequence shown here is derived from an EMBL/GenBank/DDBJ whole genome shotgun (WGS) entry which is preliminary data.</text>
</comment>
<dbReference type="Proteomes" id="UP000553776">
    <property type="component" value="Unassembled WGS sequence"/>
</dbReference>
<keyword evidence="1" id="KW-0812">Transmembrane</keyword>
<organism evidence="2 3">
    <name type="scientific">Cohnella xylanilytica</name>
    <dbReference type="NCBI Taxonomy" id="557555"/>
    <lineage>
        <taxon>Bacteria</taxon>
        <taxon>Bacillati</taxon>
        <taxon>Bacillota</taxon>
        <taxon>Bacilli</taxon>
        <taxon>Bacillales</taxon>
        <taxon>Paenibacillaceae</taxon>
        <taxon>Cohnella</taxon>
    </lineage>
</organism>
<evidence type="ECO:0000256" key="1">
    <source>
        <dbReference type="SAM" id="Phobius"/>
    </source>
</evidence>
<keyword evidence="3" id="KW-1185">Reference proteome</keyword>
<proteinExistence type="predicted"/>
<accession>A0A841U911</accession>
<evidence type="ECO:0000313" key="3">
    <source>
        <dbReference type="Proteomes" id="UP000553776"/>
    </source>
</evidence>